<dbReference type="Proteomes" id="UP000234525">
    <property type="component" value="Unassembled WGS sequence"/>
</dbReference>
<dbReference type="GO" id="GO:0050545">
    <property type="term" value="F:sulfopyruvate decarboxylase activity"/>
    <property type="evidence" value="ECO:0007669"/>
    <property type="project" value="UniProtKB-EC"/>
</dbReference>
<organism evidence="1 2">
    <name type="scientific">Brevibacterium aurantiacum</name>
    <dbReference type="NCBI Taxonomy" id="273384"/>
    <lineage>
        <taxon>Bacteria</taxon>
        <taxon>Bacillati</taxon>
        <taxon>Actinomycetota</taxon>
        <taxon>Actinomycetes</taxon>
        <taxon>Micrococcales</taxon>
        <taxon>Brevibacteriaceae</taxon>
        <taxon>Brevibacterium</taxon>
    </lineage>
</organism>
<dbReference type="EMBL" id="FXZB01000007">
    <property type="protein sequence ID" value="SMX73228.1"/>
    <property type="molecule type" value="Genomic_DNA"/>
</dbReference>
<dbReference type="GO" id="GO:0000287">
    <property type="term" value="F:magnesium ion binding"/>
    <property type="evidence" value="ECO:0007669"/>
    <property type="project" value="UniProtKB-ARBA"/>
</dbReference>
<dbReference type="AlphaFoldDB" id="A0A2H1IDE0"/>
<evidence type="ECO:0000313" key="1">
    <source>
        <dbReference type="EMBL" id="SMX73228.1"/>
    </source>
</evidence>
<comment type="caution">
    <text evidence="1">The sequence shown here is derived from an EMBL/GenBank/DDBJ whole genome shotgun (WGS) entry which is preliminary data.</text>
</comment>
<dbReference type="InterPro" id="IPR029061">
    <property type="entry name" value="THDP-binding"/>
</dbReference>
<accession>A0A2H1IDE0</accession>
<name>A0A2H1IDE0_BREAU</name>
<dbReference type="Gene3D" id="3.40.50.970">
    <property type="match status" value="1"/>
</dbReference>
<keyword evidence="1" id="KW-0456">Lyase</keyword>
<dbReference type="CDD" id="cd07035">
    <property type="entry name" value="TPP_PYR_POX_like"/>
    <property type="match status" value="1"/>
</dbReference>
<protein>
    <submittedName>
        <fullName evidence="1">Sulfopyruvate decarboxylase subunit alpha</fullName>
        <ecNumber evidence="1">4.1.1.79</ecNumber>
    </submittedName>
</protein>
<proteinExistence type="predicted"/>
<dbReference type="EC" id="4.1.1.79" evidence="1"/>
<reference evidence="1" key="1">
    <citation type="submission" date="2017-03" db="EMBL/GenBank/DDBJ databases">
        <authorList>
            <person name="Monnet C."/>
        </authorList>
    </citation>
    <scope>NUCLEOTIDE SEQUENCE [LARGE SCALE GENOMIC DNA]</scope>
    <source>
        <strain evidence="1">ATCC 9175</strain>
    </source>
</reference>
<dbReference type="SUPFAM" id="SSF52518">
    <property type="entry name" value="Thiamin diphosphate-binding fold (THDP-binding)"/>
    <property type="match status" value="1"/>
</dbReference>
<keyword evidence="2" id="KW-1185">Reference proteome</keyword>
<evidence type="ECO:0000313" key="2">
    <source>
        <dbReference type="Proteomes" id="UP000234525"/>
    </source>
</evidence>
<gene>
    <name evidence="1" type="ORF">BAUR9175_01195</name>
</gene>
<sequence length="184" mass="19630">MRNSVTTKSYTQAVADGIWDAGADLIGYVPSVTIAPVIDHLVSADGGSAGISERVKPLSREEEAIGVLGALPLAGKFGAIVMQDNGFGNSLTALTTFSLSYHLPLLIFANTRGGPREYNSMIHSISQPMPAILRTAGLQVLELDRRSSSEDWEQTVAEAGVHARMTYRPVVVLGSFWNTDGKVA</sequence>